<proteinExistence type="predicted"/>
<protein>
    <recommendedName>
        <fullName evidence="3">C2H2-type domain-containing protein</fullName>
    </recommendedName>
</protein>
<feature type="compositionally biased region" description="Polar residues" evidence="2">
    <location>
        <begin position="49"/>
        <end position="61"/>
    </location>
</feature>
<dbReference type="SMART" id="SM00355">
    <property type="entry name" value="ZnF_C2H2"/>
    <property type="match status" value="2"/>
</dbReference>
<feature type="region of interest" description="Disordered" evidence="2">
    <location>
        <begin position="37"/>
        <end position="63"/>
    </location>
</feature>
<evidence type="ECO:0000256" key="2">
    <source>
        <dbReference type="SAM" id="MobiDB-lite"/>
    </source>
</evidence>
<comment type="caution">
    <text evidence="4">The sequence shown here is derived from an EMBL/GenBank/DDBJ whole genome shotgun (WGS) entry which is preliminary data.</text>
</comment>
<keyword evidence="1" id="KW-0862">Zinc</keyword>
<keyword evidence="1" id="KW-0479">Metal-binding</keyword>
<dbReference type="AlphaFoldDB" id="A0AAN7ATX4"/>
<dbReference type="Gene3D" id="3.30.160.60">
    <property type="entry name" value="Classic Zinc Finger"/>
    <property type="match status" value="1"/>
</dbReference>
<evidence type="ECO:0000256" key="1">
    <source>
        <dbReference type="PROSITE-ProRule" id="PRU00042"/>
    </source>
</evidence>
<evidence type="ECO:0000259" key="3">
    <source>
        <dbReference type="PROSITE" id="PS50157"/>
    </source>
</evidence>
<dbReference type="InterPro" id="IPR013087">
    <property type="entry name" value="Znf_C2H2_type"/>
</dbReference>
<dbReference type="EMBL" id="MU863935">
    <property type="protein sequence ID" value="KAK4199238.1"/>
    <property type="molecule type" value="Genomic_DNA"/>
</dbReference>
<keyword evidence="5" id="KW-1185">Reference proteome</keyword>
<reference evidence="4" key="2">
    <citation type="submission" date="2023-05" db="EMBL/GenBank/DDBJ databases">
        <authorList>
            <consortium name="Lawrence Berkeley National Laboratory"/>
            <person name="Steindorff A."/>
            <person name="Hensen N."/>
            <person name="Bonometti L."/>
            <person name="Westerberg I."/>
            <person name="Brannstrom I.O."/>
            <person name="Guillou S."/>
            <person name="Cros-Aarteil S."/>
            <person name="Calhoun S."/>
            <person name="Haridas S."/>
            <person name="Kuo A."/>
            <person name="Mondo S."/>
            <person name="Pangilinan J."/>
            <person name="Riley R."/>
            <person name="Labutti K."/>
            <person name="Andreopoulos B."/>
            <person name="Lipzen A."/>
            <person name="Chen C."/>
            <person name="Yanf M."/>
            <person name="Daum C."/>
            <person name="Ng V."/>
            <person name="Clum A."/>
            <person name="Ohm R."/>
            <person name="Martin F."/>
            <person name="Silar P."/>
            <person name="Natvig D."/>
            <person name="Lalanne C."/>
            <person name="Gautier V."/>
            <person name="Ament-Velasquez S.L."/>
            <person name="Kruys A."/>
            <person name="Hutchinson M.I."/>
            <person name="Powell A.J."/>
            <person name="Barry K."/>
            <person name="Miller A.N."/>
            <person name="Grigoriev I.V."/>
            <person name="Debuchy R."/>
            <person name="Gladieux P."/>
            <person name="Thoren M.H."/>
            <person name="Johannesson H."/>
        </authorList>
    </citation>
    <scope>NUCLEOTIDE SEQUENCE</scope>
    <source>
        <strain evidence="4">CBS 315.58</strain>
    </source>
</reference>
<reference evidence="4" key="1">
    <citation type="journal article" date="2023" name="Mol. Phylogenet. Evol.">
        <title>Genome-scale phylogeny and comparative genomics of the fungal order Sordariales.</title>
        <authorList>
            <person name="Hensen N."/>
            <person name="Bonometti L."/>
            <person name="Westerberg I."/>
            <person name="Brannstrom I.O."/>
            <person name="Guillou S."/>
            <person name="Cros-Aarteil S."/>
            <person name="Calhoun S."/>
            <person name="Haridas S."/>
            <person name="Kuo A."/>
            <person name="Mondo S."/>
            <person name="Pangilinan J."/>
            <person name="Riley R."/>
            <person name="LaButti K."/>
            <person name="Andreopoulos B."/>
            <person name="Lipzen A."/>
            <person name="Chen C."/>
            <person name="Yan M."/>
            <person name="Daum C."/>
            <person name="Ng V."/>
            <person name="Clum A."/>
            <person name="Steindorff A."/>
            <person name="Ohm R.A."/>
            <person name="Martin F."/>
            <person name="Silar P."/>
            <person name="Natvig D.O."/>
            <person name="Lalanne C."/>
            <person name="Gautier V."/>
            <person name="Ament-Velasquez S.L."/>
            <person name="Kruys A."/>
            <person name="Hutchinson M.I."/>
            <person name="Powell A.J."/>
            <person name="Barry K."/>
            <person name="Miller A.N."/>
            <person name="Grigoriev I.V."/>
            <person name="Debuchy R."/>
            <person name="Gladieux P."/>
            <person name="Hiltunen Thoren M."/>
            <person name="Johannesson H."/>
        </authorList>
    </citation>
    <scope>NUCLEOTIDE SEQUENCE</scope>
    <source>
        <strain evidence="4">CBS 315.58</strain>
    </source>
</reference>
<feature type="domain" description="C2H2-type" evidence="3">
    <location>
        <begin position="236"/>
        <end position="263"/>
    </location>
</feature>
<dbReference type="GO" id="GO:0008270">
    <property type="term" value="F:zinc ion binding"/>
    <property type="evidence" value="ECO:0007669"/>
    <property type="project" value="UniProtKB-KW"/>
</dbReference>
<dbReference type="Proteomes" id="UP001303160">
    <property type="component" value="Unassembled WGS sequence"/>
</dbReference>
<sequence length="303" mass="33021">MGTHHYTQSDDPFPWPGLDDSSIFGLGTGEVFLDGNQLPFLGETHDHQQSAQGSDETQDPWSGNEAFVNGSEFFYTATDSNPFSESDFQLFSCLEFGPTSDLGFGPLPELDFDMATTDNSTPTNTASTWTPLGLSASPGTNPSVAASDISCSSPSQLAAPVPYPLPIAPRPIAPAPHHTIKFPHDQVDQQTLQGRRESAVTTVSHDQEQPPVLGVARPRGSRSMPARERRKIAKPEKCQVCGKGHTYQALLNRHIEAHHKNEAHLFGVSIERTPCPKPGCSQSFANTRPDHLSRHIKRKHKGP</sequence>
<evidence type="ECO:0000313" key="5">
    <source>
        <dbReference type="Proteomes" id="UP001303160"/>
    </source>
</evidence>
<gene>
    <name evidence="4" type="ORF">QBC40DRAFT_85777</name>
</gene>
<accession>A0AAN7ATX4</accession>
<feature type="compositionally biased region" description="Basic residues" evidence="2">
    <location>
        <begin position="294"/>
        <end position="303"/>
    </location>
</feature>
<feature type="region of interest" description="Disordered" evidence="2">
    <location>
        <begin position="278"/>
        <end position="303"/>
    </location>
</feature>
<evidence type="ECO:0000313" key="4">
    <source>
        <dbReference type="EMBL" id="KAK4199238.1"/>
    </source>
</evidence>
<organism evidence="4 5">
    <name type="scientific">Triangularia verruculosa</name>
    <dbReference type="NCBI Taxonomy" id="2587418"/>
    <lineage>
        <taxon>Eukaryota</taxon>
        <taxon>Fungi</taxon>
        <taxon>Dikarya</taxon>
        <taxon>Ascomycota</taxon>
        <taxon>Pezizomycotina</taxon>
        <taxon>Sordariomycetes</taxon>
        <taxon>Sordariomycetidae</taxon>
        <taxon>Sordariales</taxon>
        <taxon>Podosporaceae</taxon>
        <taxon>Triangularia</taxon>
    </lineage>
</organism>
<keyword evidence="1" id="KW-0863">Zinc-finger</keyword>
<name>A0AAN7ATX4_9PEZI</name>
<feature type="region of interest" description="Disordered" evidence="2">
    <location>
        <begin position="201"/>
        <end position="232"/>
    </location>
</feature>
<dbReference type="PROSITE" id="PS50157">
    <property type="entry name" value="ZINC_FINGER_C2H2_2"/>
    <property type="match status" value="1"/>
</dbReference>